<dbReference type="Proteomes" id="UP001281024">
    <property type="component" value="Unassembled WGS sequence"/>
</dbReference>
<dbReference type="AlphaFoldDB" id="A0A483AYG8"/>
<evidence type="ECO:0000259" key="5">
    <source>
        <dbReference type="Pfam" id="PF02055"/>
    </source>
</evidence>
<dbReference type="EMBL" id="LR031358">
    <property type="protein sequence ID" value="VDB99381.1"/>
    <property type="molecule type" value="Genomic_DNA"/>
</dbReference>
<dbReference type="GO" id="GO:0006680">
    <property type="term" value="P:glucosylceramide catabolic process"/>
    <property type="evidence" value="ECO:0007669"/>
    <property type="project" value="TreeGrafter"/>
</dbReference>
<dbReference type="InterPro" id="IPR001139">
    <property type="entry name" value="Glyco_hydro_30"/>
</dbReference>
<dbReference type="InterPro" id="IPR013780">
    <property type="entry name" value="Glyco_hydro_b"/>
</dbReference>
<evidence type="ECO:0000259" key="6">
    <source>
        <dbReference type="Pfam" id="PF17189"/>
    </source>
</evidence>
<sequence length="445" mass="51844">MTRWIESTPSEYLKIKSPEQVETSKSSDLQLTGKELQKLRGFGGCFNELGYLPLKQLDKKKQEEIYRDLFSPDELNLSFNRTPIGANDFAETWYSYDETDGDYDLKNFSIDHDKETLIPYIKNAQKYQPDLELFASPWSPPTWMKYPKVYNSGRIVMTPENLQAYANYFVKYIESYEKQGIHIKRICPQNEVFADQKFPSCLWNSEDLRIFIRDYLGPTFKKENLDTEIFLGTLNGPEDMSFSATGIKLDNYNRYVDNILFDNKARNYIKGVGYQWAGQHAIERTHESWPEIELIQTESECGFGENSWEYAEYIFHLFNHYFTAGATAYTYWNIILADSISTWGWQQNSLFSIDSKDNNKVTRNPEYYVMRHYSHYVKPGARVLESTGHFNSMGIAFRNPDDQIVVVVQNALERELPFTFVDPNNPAKSIKATLSPHSFNSFCID</sequence>
<keyword evidence="3 4" id="KW-0378">Hydrolase</keyword>
<evidence type="ECO:0000313" key="9">
    <source>
        <dbReference type="EMBL" id="VDB99381.1"/>
    </source>
</evidence>
<dbReference type="InterPro" id="IPR033453">
    <property type="entry name" value="Glyco_hydro_30_TIM-barrel"/>
</dbReference>
<dbReference type="PRINTS" id="PR00843">
    <property type="entry name" value="GLHYDRLASE30"/>
</dbReference>
<evidence type="ECO:0000256" key="4">
    <source>
        <dbReference type="RuleBase" id="RU361188"/>
    </source>
</evidence>
<dbReference type="GO" id="GO:0004348">
    <property type="term" value="F:glucosylceramidase activity"/>
    <property type="evidence" value="ECO:0007669"/>
    <property type="project" value="UniProtKB-EC"/>
</dbReference>
<dbReference type="EMBL" id="WERV01000006">
    <property type="protein sequence ID" value="MDV7715661.1"/>
    <property type="molecule type" value="Genomic_DNA"/>
</dbReference>
<evidence type="ECO:0000313" key="8">
    <source>
        <dbReference type="EMBL" id="OIM20362.1"/>
    </source>
</evidence>
<evidence type="ECO:0000256" key="3">
    <source>
        <dbReference type="ARBA" id="ARBA00022801"/>
    </source>
</evidence>
<dbReference type="PANTHER" id="PTHR11069:SF23">
    <property type="entry name" value="LYSOSOMAL ACID GLUCOSYLCERAMIDASE"/>
    <property type="match status" value="1"/>
</dbReference>
<keyword evidence="4 9" id="KW-0326">Glycosidase</keyword>
<organism evidence="9 11">
    <name type="scientific">Oenococcus oeni</name>
    <name type="common">Leuconostoc oenos</name>
    <dbReference type="NCBI Taxonomy" id="1247"/>
    <lineage>
        <taxon>Bacteria</taxon>
        <taxon>Bacillati</taxon>
        <taxon>Bacillota</taxon>
        <taxon>Bacilli</taxon>
        <taxon>Lactobacillales</taxon>
        <taxon>Lactobacillaceae</taxon>
        <taxon>Oenococcus</taxon>
    </lineage>
</organism>
<evidence type="ECO:0000313" key="10">
    <source>
        <dbReference type="Proteomes" id="UP000181728"/>
    </source>
</evidence>
<dbReference type="PANTHER" id="PTHR11069">
    <property type="entry name" value="GLUCOSYLCERAMIDASE"/>
    <property type="match status" value="1"/>
</dbReference>
<dbReference type="InterPro" id="IPR033452">
    <property type="entry name" value="GH30_C"/>
</dbReference>
<evidence type="ECO:0000313" key="11">
    <source>
        <dbReference type="Proteomes" id="UP000294726"/>
    </source>
</evidence>
<dbReference type="Gene3D" id="2.60.40.1180">
    <property type="entry name" value="Golgi alpha-mannosidase II"/>
    <property type="match status" value="1"/>
</dbReference>
<keyword evidence="2" id="KW-0732">Signal</keyword>
<dbReference type="EC" id="3.2.1.45" evidence="9"/>
<evidence type="ECO:0000256" key="1">
    <source>
        <dbReference type="ARBA" id="ARBA00005382"/>
    </source>
</evidence>
<dbReference type="Proteomes" id="UP000181728">
    <property type="component" value="Unassembled WGS sequence"/>
</dbReference>
<dbReference type="EMBL" id="MLOK01000061">
    <property type="protein sequence ID" value="OIM20362.1"/>
    <property type="molecule type" value="Genomic_DNA"/>
</dbReference>
<evidence type="ECO:0000256" key="2">
    <source>
        <dbReference type="ARBA" id="ARBA00022729"/>
    </source>
</evidence>
<dbReference type="GO" id="GO:0016020">
    <property type="term" value="C:membrane"/>
    <property type="evidence" value="ECO:0007669"/>
    <property type="project" value="GOC"/>
</dbReference>
<gene>
    <name evidence="8" type="ORF">ATX59_09230</name>
    <name evidence="7" type="ORF">GA838_07910</name>
    <name evidence="9" type="ORF">OENI_1900</name>
</gene>
<comment type="similarity">
    <text evidence="1 4">Belongs to the glycosyl hydrolase 30 family.</text>
</comment>
<dbReference type="Proteomes" id="UP000294726">
    <property type="component" value="Chromosome"/>
</dbReference>
<name>A0A483AYG8_OENOE</name>
<dbReference type="Pfam" id="PF02055">
    <property type="entry name" value="Glyco_hydro_30"/>
    <property type="match status" value="1"/>
</dbReference>
<feature type="domain" description="Glycosyl hydrolase family 30 beta sandwich" evidence="6">
    <location>
        <begin position="383"/>
        <end position="442"/>
    </location>
</feature>
<proteinExistence type="inferred from homology"/>
<dbReference type="SUPFAM" id="SSF51445">
    <property type="entry name" value="(Trans)glycosidases"/>
    <property type="match status" value="1"/>
</dbReference>
<accession>A0A483AYG8</accession>
<reference evidence="7" key="3">
    <citation type="submission" date="2019-10" db="EMBL/GenBank/DDBJ databases">
        <title>Malate fermentation in French cider.</title>
        <authorList>
            <person name="Cousin F.J."/>
            <person name="Medina Fernandez S."/>
            <person name="Misery B."/>
            <person name="Laplace J.-M."/>
            <person name="Cretenet M."/>
        </authorList>
    </citation>
    <scope>NUCLEOTIDE SEQUENCE</scope>
    <source>
        <strain evidence="7">UCMA15129</strain>
    </source>
</reference>
<dbReference type="RefSeq" id="WP_002817774.1">
    <property type="nucleotide sequence ID" value="NZ_CP038451.1"/>
</dbReference>
<dbReference type="Gene3D" id="3.20.20.80">
    <property type="entry name" value="Glycosidases"/>
    <property type="match status" value="1"/>
</dbReference>
<protein>
    <submittedName>
        <fullName evidence="9">Glucosylceramidase 1</fullName>
        <ecNumber evidence="9">3.2.1.45</ecNumber>
    </submittedName>
    <submittedName>
        <fullName evidence="7">Glycosyl hydrolase</fullName>
    </submittedName>
</protein>
<reference evidence="9 11" key="2">
    <citation type="submission" date="2018-08" db="EMBL/GenBank/DDBJ databases">
        <authorList>
            <person name="Lorentzen P. G. S. M."/>
        </authorList>
    </citation>
    <scope>NUCLEOTIDE SEQUENCE [LARGE SCALE GENOMIC DNA]</scope>
    <source>
        <strain evidence="9 11">CRBO_1381</strain>
    </source>
</reference>
<reference evidence="8 10" key="1">
    <citation type="journal article" date="2016" name="BMC Genomics">
        <title>Consensus pan-genome assembly of the specialised wine bacterium Oenococcus oeni.</title>
        <authorList>
            <person name="Sternes P.R."/>
            <person name="Borneman A.R."/>
        </authorList>
    </citation>
    <scope>NUCLEOTIDE SEQUENCE [LARGE SCALE GENOMIC DNA]</scope>
    <source>
        <strain evidence="8 10">AWRIB661</strain>
    </source>
</reference>
<evidence type="ECO:0000313" key="7">
    <source>
        <dbReference type="EMBL" id="MDV7715661.1"/>
    </source>
</evidence>
<feature type="domain" description="Glycosyl hydrolase family 30 TIM-barrel" evidence="5">
    <location>
        <begin position="40"/>
        <end position="377"/>
    </location>
</feature>
<dbReference type="InterPro" id="IPR017853">
    <property type="entry name" value="GH"/>
</dbReference>
<dbReference type="Pfam" id="PF17189">
    <property type="entry name" value="Glyco_hydro_30C"/>
    <property type="match status" value="1"/>
</dbReference>